<comment type="caution">
    <text evidence="2">The sequence shown here is derived from an EMBL/GenBank/DDBJ whole genome shotgun (WGS) entry which is preliminary data.</text>
</comment>
<gene>
    <name evidence="2" type="ORF">GSI_05080</name>
</gene>
<proteinExistence type="predicted"/>
<protein>
    <submittedName>
        <fullName evidence="2">Uncharacterized protein</fullName>
    </submittedName>
</protein>
<evidence type="ECO:0000313" key="3">
    <source>
        <dbReference type="Proteomes" id="UP000230002"/>
    </source>
</evidence>
<evidence type="ECO:0000313" key="2">
    <source>
        <dbReference type="EMBL" id="PIL32962.1"/>
    </source>
</evidence>
<organism evidence="2 3">
    <name type="scientific">Ganoderma sinense ZZ0214-1</name>
    <dbReference type="NCBI Taxonomy" id="1077348"/>
    <lineage>
        <taxon>Eukaryota</taxon>
        <taxon>Fungi</taxon>
        <taxon>Dikarya</taxon>
        <taxon>Basidiomycota</taxon>
        <taxon>Agaricomycotina</taxon>
        <taxon>Agaricomycetes</taxon>
        <taxon>Polyporales</taxon>
        <taxon>Polyporaceae</taxon>
        <taxon>Ganoderma</taxon>
    </lineage>
</organism>
<feature type="region of interest" description="Disordered" evidence="1">
    <location>
        <begin position="151"/>
        <end position="174"/>
    </location>
</feature>
<name>A0A2G8SGT3_9APHY</name>
<dbReference type="EMBL" id="AYKW01000009">
    <property type="protein sequence ID" value="PIL32962.1"/>
    <property type="molecule type" value="Genomic_DNA"/>
</dbReference>
<keyword evidence="3" id="KW-1185">Reference proteome</keyword>
<evidence type="ECO:0000256" key="1">
    <source>
        <dbReference type="SAM" id="MobiDB-lite"/>
    </source>
</evidence>
<sequence length="205" mass="22614">MGLHHSKERYTRIAVRCLGLLDSWLAHIPFMNLSDIKGDVATLRLLRKFFRNSTLRCISVAPEVHQRTLHDPESILPHVMAAAKLPPLPLTIPVLKLPESRFHDLISPPKHSRLSHTNSRSLGTHTHLLGLIPAPAEEHVFLPATHPRHASAVSAATSTRHAAAHLQPRRQAHASTEIGALTSNFVLDRPTCPNTVQGWVPEAAV</sequence>
<dbReference type="AlphaFoldDB" id="A0A2G8SGT3"/>
<accession>A0A2G8SGT3</accession>
<dbReference type="Proteomes" id="UP000230002">
    <property type="component" value="Unassembled WGS sequence"/>
</dbReference>
<feature type="compositionally biased region" description="Low complexity" evidence="1">
    <location>
        <begin position="151"/>
        <end position="165"/>
    </location>
</feature>
<reference evidence="2 3" key="1">
    <citation type="journal article" date="2015" name="Sci. Rep.">
        <title>Chromosome-level genome map provides insights into diverse defense mechanisms in the medicinal fungus Ganoderma sinense.</title>
        <authorList>
            <person name="Zhu Y."/>
            <person name="Xu J."/>
            <person name="Sun C."/>
            <person name="Zhou S."/>
            <person name="Xu H."/>
            <person name="Nelson D.R."/>
            <person name="Qian J."/>
            <person name="Song J."/>
            <person name="Luo H."/>
            <person name="Xiang L."/>
            <person name="Li Y."/>
            <person name="Xu Z."/>
            <person name="Ji A."/>
            <person name="Wang L."/>
            <person name="Lu S."/>
            <person name="Hayward A."/>
            <person name="Sun W."/>
            <person name="Li X."/>
            <person name="Schwartz D.C."/>
            <person name="Wang Y."/>
            <person name="Chen S."/>
        </authorList>
    </citation>
    <scope>NUCLEOTIDE SEQUENCE [LARGE SCALE GENOMIC DNA]</scope>
    <source>
        <strain evidence="2 3">ZZ0214-1</strain>
    </source>
</reference>